<dbReference type="GO" id="GO:0008855">
    <property type="term" value="F:exodeoxyribonuclease VII activity"/>
    <property type="evidence" value="ECO:0007669"/>
    <property type="project" value="UniProtKB-UniRule"/>
</dbReference>
<dbReference type="Pfam" id="PF02601">
    <property type="entry name" value="Exonuc_VII_L"/>
    <property type="match status" value="1"/>
</dbReference>
<keyword evidence="2 5" id="KW-0540">Nuclease</keyword>
<dbReference type="Pfam" id="PF13742">
    <property type="entry name" value="tRNA_anti_2"/>
    <property type="match status" value="1"/>
</dbReference>
<dbReference type="EMBL" id="JAGSCS010000001">
    <property type="protein sequence ID" value="MBR0574955.1"/>
    <property type="molecule type" value="Genomic_DNA"/>
</dbReference>
<keyword evidence="4 5" id="KW-0269">Exonuclease</keyword>
<sequence>MKLKTMSVTDLNAYIKRSLDNDFILNNLTVLGELSNFKAHSSGHLYFSLKDENAKINAVMFRSDAERLKMVPKDGMKVVVRGRVSVYAKEGSYQLYAQSMEEVGLGEIYQEFERNKARLMKEGLFDEDIKRPLPPYPEKIAVVTSPTGAAIRDIMNVASRRNPGVSLVIYPTLVQGEEARKSLVNALERLRSRKDIDLVILARGGGAMEDLAAFNDLDLAYAIRKSPVPVITGIGHEVDFTIADFVADRRLATPSQAAEVAIPALEEMQRALRARTQHLQGLYTGKIRVLQAQLQGRAELLAKNSPKMMLAQSFRQVEESREKLDQILQRRIEKSRSELLGAWNLLQAHSPLKILDKGYALVYGESGELLRSVTQLDQAKILTIRLRDGQRTVEVRRTDEKENRISGTDE</sequence>
<dbReference type="CDD" id="cd04489">
    <property type="entry name" value="ExoVII_LU_OBF"/>
    <property type="match status" value="1"/>
</dbReference>
<comment type="similarity">
    <text evidence="5 6">Belongs to the XseA family.</text>
</comment>
<dbReference type="GO" id="GO:0005737">
    <property type="term" value="C:cytoplasm"/>
    <property type="evidence" value="ECO:0007669"/>
    <property type="project" value="UniProtKB-SubCell"/>
</dbReference>
<comment type="caution">
    <text evidence="9">The sequence shown here is derived from an EMBL/GenBank/DDBJ whole genome shotgun (WGS) entry which is preliminary data.</text>
</comment>
<evidence type="ECO:0000313" key="9">
    <source>
        <dbReference type="EMBL" id="MBR0574955.1"/>
    </source>
</evidence>
<feature type="domain" description="OB-fold nucleic acid binding" evidence="8">
    <location>
        <begin position="6"/>
        <end position="101"/>
    </location>
</feature>
<name>A0A941CLP8_9CLOT</name>
<dbReference type="InterPro" id="IPR020579">
    <property type="entry name" value="Exonuc_VII_lsu_C"/>
</dbReference>
<evidence type="ECO:0000256" key="5">
    <source>
        <dbReference type="HAMAP-Rule" id="MF_00378"/>
    </source>
</evidence>
<dbReference type="EC" id="3.1.11.6" evidence="5"/>
<dbReference type="PANTHER" id="PTHR30008:SF0">
    <property type="entry name" value="EXODEOXYRIBONUCLEASE 7 LARGE SUBUNIT"/>
    <property type="match status" value="1"/>
</dbReference>
<evidence type="ECO:0000313" key="10">
    <source>
        <dbReference type="Proteomes" id="UP000675379"/>
    </source>
</evidence>
<evidence type="ECO:0000259" key="8">
    <source>
        <dbReference type="Pfam" id="PF13742"/>
    </source>
</evidence>
<feature type="domain" description="Exonuclease VII large subunit C-terminal" evidence="7">
    <location>
        <begin position="124"/>
        <end position="338"/>
    </location>
</feature>
<gene>
    <name evidence="5" type="primary">xseA</name>
    <name evidence="9" type="ORF">KCG48_01240</name>
</gene>
<comment type="subcellular location">
    <subcellularLocation>
        <location evidence="5 6">Cytoplasm</location>
    </subcellularLocation>
</comment>
<dbReference type="GO" id="GO:0006308">
    <property type="term" value="P:DNA catabolic process"/>
    <property type="evidence" value="ECO:0007669"/>
    <property type="project" value="UniProtKB-UniRule"/>
</dbReference>
<comment type="catalytic activity">
    <reaction evidence="5 6">
        <text>Exonucleolytic cleavage in either 5'- to 3'- or 3'- to 5'-direction to yield nucleoside 5'-phosphates.</text>
        <dbReference type="EC" id="3.1.11.6"/>
    </reaction>
</comment>
<dbReference type="GO" id="GO:0003676">
    <property type="term" value="F:nucleic acid binding"/>
    <property type="evidence" value="ECO:0007669"/>
    <property type="project" value="InterPro"/>
</dbReference>
<reference evidence="9" key="1">
    <citation type="submission" date="2021-04" db="EMBL/GenBank/DDBJ databases">
        <title>Proteiniclasticum sedimins sp. nov., an obligate anaerobic bacterium isolated from anaerobic sludge.</title>
        <authorList>
            <person name="Liu J."/>
        </authorList>
    </citation>
    <scope>NUCLEOTIDE SEQUENCE</scope>
    <source>
        <strain evidence="9">BAD-10</strain>
    </source>
</reference>
<protein>
    <recommendedName>
        <fullName evidence="5">Exodeoxyribonuclease 7 large subunit</fullName>
        <ecNumber evidence="5">3.1.11.6</ecNumber>
    </recommendedName>
    <alternativeName>
        <fullName evidence="5">Exodeoxyribonuclease VII large subunit</fullName>
        <shortName evidence="5">Exonuclease VII large subunit</shortName>
    </alternativeName>
</protein>
<evidence type="ECO:0000256" key="6">
    <source>
        <dbReference type="RuleBase" id="RU004355"/>
    </source>
</evidence>
<keyword evidence="3 5" id="KW-0378">Hydrolase</keyword>
<dbReference type="PANTHER" id="PTHR30008">
    <property type="entry name" value="EXODEOXYRIBONUCLEASE 7 LARGE SUBUNIT"/>
    <property type="match status" value="1"/>
</dbReference>
<evidence type="ECO:0000256" key="4">
    <source>
        <dbReference type="ARBA" id="ARBA00022839"/>
    </source>
</evidence>
<evidence type="ECO:0000259" key="7">
    <source>
        <dbReference type="Pfam" id="PF02601"/>
    </source>
</evidence>
<dbReference type="RefSeq" id="WP_211799464.1">
    <property type="nucleotide sequence ID" value="NZ_JAGSCS010000001.1"/>
</dbReference>
<evidence type="ECO:0000256" key="3">
    <source>
        <dbReference type="ARBA" id="ARBA00022801"/>
    </source>
</evidence>
<comment type="subunit">
    <text evidence="5">Heterooligomer composed of large and small subunits.</text>
</comment>
<dbReference type="Proteomes" id="UP000675379">
    <property type="component" value="Unassembled WGS sequence"/>
</dbReference>
<keyword evidence="10" id="KW-1185">Reference proteome</keyword>
<evidence type="ECO:0000256" key="1">
    <source>
        <dbReference type="ARBA" id="ARBA00022490"/>
    </source>
</evidence>
<dbReference type="AlphaFoldDB" id="A0A941CLP8"/>
<keyword evidence="1 5" id="KW-0963">Cytoplasm</keyword>
<comment type="function">
    <text evidence="5">Bidirectionally degrades single-stranded DNA into large acid-insoluble oligonucleotides, which are then degraded further into small acid-soluble oligonucleotides.</text>
</comment>
<dbReference type="HAMAP" id="MF_00378">
    <property type="entry name" value="Exonuc_7_L"/>
    <property type="match status" value="1"/>
</dbReference>
<dbReference type="InterPro" id="IPR025824">
    <property type="entry name" value="OB-fold_nuc-bd_dom"/>
</dbReference>
<proteinExistence type="inferred from homology"/>
<evidence type="ECO:0000256" key="2">
    <source>
        <dbReference type="ARBA" id="ARBA00022722"/>
    </source>
</evidence>
<dbReference type="InterPro" id="IPR003753">
    <property type="entry name" value="Exonuc_VII_L"/>
</dbReference>
<accession>A0A941CLP8</accession>
<organism evidence="9 10">
    <name type="scientific">Proteiniclasticum sediminis</name>
    <dbReference type="NCBI Taxonomy" id="2804028"/>
    <lineage>
        <taxon>Bacteria</taxon>
        <taxon>Bacillati</taxon>
        <taxon>Bacillota</taxon>
        <taxon>Clostridia</taxon>
        <taxon>Eubacteriales</taxon>
        <taxon>Clostridiaceae</taxon>
        <taxon>Proteiniclasticum</taxon>
    </lineage>
</organism>
<dbReference type="GO" id="GO:0009318">
    <property type="term" value="C:exodeoxyribonuclease VII complex"/>
    <property type="evidence" value="ECO:0007669"/>
    <property type="project" value="UniProtKB-UniRule"/>
</dbReference>
<dbReference type="NCBIfam" id="TIGR00237">
    <property type="entry name" value="xseA"/>
    <property type="match status" value="1"/>
</dbReference>